<organism evidence="2 3">
    <name type="scientific">Bacillus pseudomycoides</name>
    <dbReference type="NCBI Taxonomy" id="64104"/>
    <lineage>
        <taxon>Bacteria</taxon>
        <taxon>Bacillati</taxon>
        <taxon>Bacillota</taxon>
        <taxon>Bacilli</taxon>
        <taxon>Bacillales</taxon>
        <taxon>Bacillaceae</taxon>
        <taxon>Bacillus</taxon>
        <taxon>Bacillus cereus group</taxon>
    </lineage>
</organism>
<dbReference type="GO" id="GO:0016787">
    <property type="term" value="F:hydrolase activity"/>
    <property type="evidence" value="ECO:0007669"/>
    <property type="project" value="UniProtKB-KW"/>
</dbReference>
<dbReference type="SUPFAM" id="SSF109604">
    <property type="entry name" value="HD-domain/PDEase-like"/>
    <property type="match status" value="1"/>
</dbReference>
<dbReference type="CDD" id="cd00077">
    <property type="entry name" value="HDc"/>
    <property type="match status" value="1"/>
</dbReference>
<evidence type="ECO:0000259" key="1">
    <source>
        <dbReference type="SMART" id="SM00471"/>
    </source>
</evidence>
<proteinExistence type="predicted"/>
<dbReference type="Gene3D" id="1.10.3210.10">
    <property type="entry name" value="Hypothetical protein af1432"/>
    <property type="match status" value="1"/>
</dbReference>
<gene>
    <name evidence="2" type="ORF">CN613_10710</name>
</gene>
<accession>A0A2C3XKY6</accession>
<dbReference type="Proteomes" id="UP000219775">
    <property type="component" value="Unassembled WGS sequence"/>
</dbReference>
<evidence type="ECO:0000313" key="3">
    <source>
        <dbReference type="Proteomes" id="UP000219775"/>
    </source>
</evidence>
<evidence type="ECO:0000313" key="2">
    <source>
        <dbReference type="EMBL" id="PEM69861.1"/>
    </source>
</evidence>
<dbReference type="Pfam" id="PF01966">
    <property type="entry name" value="HD"/>
    <property type="match status" value="1"/>
</dbReference>
<dbReference type="InterPro" id="IPR006674">
    <property type="entry name" value="HD_domain"/>
</dbReference>
<protein>
    <submittedName>
        <fullName evidence="2">Phosphohydrolase</fullName>
    </submittedName>
</protein>
<dbReference type="SMART" id="SM00471">
    <property type="entry name" value="HDc"/>
    <property type="match status" value="1"/>
</dbReference>
<dbReference type="EMBL" id="NUDP01000037">
    <property type="protein sequence ID" value="PEM69861.1"/>
    <property type="molecule type" value="Genomic_DNA"/>
</dbReference>
<comment type="caution">
    <text evidence="2">The sequence shown here is derived from an EMBL/GenBank/DDBJ whole genome shotgun (WGS) entry which is preliminary data.</text>
</comment>
<dbReference type="AlphaFoldDB" id="A0A2C3XKY6"/>
<sequence length="213" mass="24488">MEYIMDRAYARELLERAYKQNPGTWYKHSIKVAQATENIILEFMKQRYDVNDNLAYNAGLLHDIGRYKGVTKSVIHSYDGYMYLDQLGFRGNAIKCVTHSFPCRNKDIEIAADWSLVPPDMKMKLVVILNENSNYDLYDKVITLCDALADEKGFTTLEKRLISVGLRHGTNAHTSVHWKGFYEIKKEIESLIGMSVYRLLPNVGESIYTDIGC</sequence>
<feature type="domain" description="HD/PDEase" evidence="1">
    <location>
        <begin position="21"/>
        <end position="160"/>
    </location>
</feature>
<dbReference type="RefSeq" id="WP_097846931.1">
    <property type="nucleotide sequence ID" value="NZ_NUBH01000036.1"/>
</dbReference>
<keyword evidence="2" id="KW-0378">Hydrolase</keyword>
<dbReference type="InterPro" id="IPR003607">
    <property type="entry name" value="HD/PDEase_dom"/>
</dbReference>
<name>A0A2C3XKY6_9BACI</name>
<reference evidence="2 3" key="1">
    <citation type="submission" date="2017-09" db="EMBL/GenBank/DDBJ databases">
        <title>Large-scale bioinformatics analysis of Bacillus genomes uncovers conserved roles of natural products in bacterial physiology.</title>
        <authorList>
            <consortium name="Agbiome Team Llc"/>
            <person name="Bleich R.M."/>
            <person name="Grubbs K.J."/>
            <person name="Santa Maria K.C."/>
            <person name="Allen S.E."/>
            <person name="Farag S."/>
            <person name="Shank E.A."/>
            <person name="Bowers A."/>
        </authorList>
    </citation>
    <scope>NUCLEOTIDE SEQUENCE [LARGE SCALE GENOMIC DNA]</scope>
    <source>
        <strain evidence="2 3">AFS009893</strain>
    </source>
</reference>